<evidence type="ECO:0000256" key="3">
    <source>
        <dbReference type="ARBA" id="ARBA00022679"/>
    </source>
</evidence>
<dbReference type="GO" id="GO:0009007">
    <property type="term" value="F:site-specific DNA-methyltransferase (adenine-specific) activity"/>
    <property type="evidence" value="ECO:0007669"/>
    <property type="project" value="UniProtKB-EC"/>
</dbReference>
<evidence type="ECO:0000256" key="4">
    <source>
        <dbReference type="ARBA" id="ARBA00022691"/>
    </source>
</evidence>
<protein>
    <recommendedName>
        <fullName evidence="1">site-specific DNA-methyltransferase (adenine-specific)</fullName>
        <ecNumber evidence="1">2.1.1.72</ecNumber>
    </recommendedName>
</protein>
<dbReference type="PATRIC" id="fig|1736674.3.peg.569"/>
<feature type="domain" description="Type II methyltransferase M.TaqI-like" evidence="6">
    <location>
        <begin position="425"/>
        <end position="596"/>
    </location>
</feature>
<dbReference type="EC" id="2.1.1.72" evidence="1"/>
<keyword evidence="4" id="KW-0949">S-adenosyl-L-methionine</keyword>
<dbReference type="InterPro" id="IPR050953">
    <property type="entry name" value="N4_N6_ade-DNA_methylase"/>
</dbReference>
<dbReference type="PANTHER" id="PTHR33841:SF1">
    <property type="entry name" value="DNA METHYLTRANSFERASE A"/>
    <property type="match status" value="1"/>
</dbReference>
<dbReference type="GO" id="GO:0006304">
    <property type="term" value="P:DNA modification"/>
    <property type="evidence" value="ECO:0007669"/>
    <property type="project" value="InterPro"/>
</dbReference>
<evidence type="ECO:0000313" key="7">
    <source>
        <dbReference type="EMBL" id="ALJ04134.1"/>
    </source>
</evidence>
<proteinExistence type="predicted"/>
<dbReference type="OrthoDB" id="32195at2"/>
<dbReference type="Gene3D" id="3.40.50.150">
    <property type="entry name" value="Vaccinia Virus protein VP39"/>
    <property type="match status" value="1"/>
</dbReference>
<evidence type="ECO:0000313" key="8">
    <source>
        <dbReference type="Proteomes" id="UP000057981"/>
    </source>
</evidence>
<dbReference type="InterPro" id="IPR029063">
    <property type="entry name" value="SAM-dependent_MTases_sf"/>
</dbReference>
<accession>A0A0N7HY33</accession>
<gene>
    <name evidence="7" type="ORF">APS56_02745</name>
</gene>
<dbReference type="InterPro" id="IPR011639">
    <property type="entry name" value="MethylTrfase_TaqI-like_dom"/>
</dbReference>
<dbReference type="Proteomes" id="UP000057981">
    <property type="component" value="Chromosome"/>
</dbReference>
<keyword evidence="2" id="KW-0489">Methyltransferase</keyword>
<dbReference type="Pfam" id="PF07669">
    <property type="entry name" value="Eco57I"/>
    <property type="match status" value="1"/>
</dbReference>
<dbReference type="PANTHER" id="PTHR33841">
    <property type="entry name" value="DNA METHYLTRANSFERASE YEEA-RELATED"/>
    <property type="match status" value="1"/>
</dbReference>
<dbReference type="EMBL" id="CP012898">
    <property type="protein sequence ID" value="ALJ04134.1"/>
    <property type="molecule type" value="Genomic_DNA"/>
</dbReference>
<organism evidence="7 8">
    <name type="scientific">Pseudalgibacter alginicilyticus</name>
    <dbReference type="NCBI Taxonomy" id="1736674"/>
    <lineage>
        <taxon>Bacteria</taxon>
        <taxon>Pseudomonadati</taxon>
        <taxon>Bacteroidota</taxon>
        <taxon>Flavobacteriia</taxon>
        <taxon>Flavobacteriales</taxon>
        <taxon>Flavobacteriaceae</taxon>
        <taxon>Pseudalgibacter</taxon>
    </lineage>
</organism>
<dbReference type="PRINTS" id="PR00507">
    <property type="entry name" value="N12N6MTFRASE"/>
</dbReference>
<comment type="catalytic activity">
    <reaction evidence="5">
        <text>a 2'-deoxyadenosine in DNA + S-adenosyl-L-methionine = an N(6)-methyl-2'-deoxyadenosine in DNA + S-adenosyl-L-homocysteine + H(+)</text>
        <dbReference type="Rhea" id="RHEA:15197"/>
        <dbReference type="Rhea" id="RHEA-COMP:12418"/>
        <dbReference type="Rhea" id="RHEA-COMP:12419"/>
        <dbReference type="ChEBI" id="CHEBI:15378"/>
        <dbReference type="ChEBI" id="CHEBI:57856"/>
        <dbReference type="ChEBI" id="CHEBI:59789"/>
        <dbReference type="ChEBI" id="CHEBI:90615"/>
        <dbReference type="ChEBI" id="CHEBI:90616"/>
        <dbReference type="EC" id="2.1.1.72"/>
    </reaction>
</comment>
<evidence type="ECO:0000256" key="1">
    <source>
        <dbReference type="ARBA" id="ARBA00011900"/>
    </source>
</evidence>
<evidence type="ECO:0000256" key="5">
    <source>
        <dbReference type="ARBA" id="ARBA00047942"/>
    </source>
</evidence>
<dbReference type="SUPFAM" id="SSF53335">
    <property type="entry name" value="S-adenosyl-L-methionine-dependent methyltransferases"/>
    <property type="match status" value="1"/>
</dbReference>
<dbReference type="PROSITE" id="PS00092">
    <property type="entry name" value="N6_MTASE"/>
    <property type="match status" value="1"/>
</dbReference>
<evidence type="ECO:0000259" key="6">
    <source>
        <dbReference type="Pfam" id="PF07669"/>
    </source>
</evidence>
<dbReference type="STRING" id="1736674.APS56_02745"/>
<dbReference type="GO" id="GO:0032259">
    <property type="term" value="P:methylation"/>
    <property type="evidence" value="ECO:0007669"/>
    <property type="project" value="UniProtKB-KW"/>
</dbReference>
<dbReference type="AlphaFoldDB" id="A0A0N7HY33"/>
<keyword evidence="8" id="KW-1185">Reference proteome</keyword>
<dbReference type="RefSeq" id="WP_054724557.1">
    <property type="nucleotide sequence ID" value="NZ_CP012898.1"/>
</dbReference>
<dbReference type="InterPro" id="IPR002052">
    <property type="entry name" value="DNA_methylase_N6_adenine_CS"/>
</dbReference>
<name>A0A0N7HY33_9FLAO</name>
<dbReference type="KEGG" id="ahz:APS56_02745"/>
<dbReference type="GO" id="GO:0003676">
    <property type="term" value="F:nucleic acid binding"/>
    <property type="evidence" value="ECO:0007669"/>
    <property type="project" value="InterPro"/>
</dbReference>
<sequence>MTSILHRLFNELGYNKENGLFILDEDEEKILNVFPSRVSRIITEVIKPYAIFCADIQYENKEHIKPFNNPLILFYDNPTESEYSLIPKHSFNLSRAPLVIINKENNIEIYNGFDFSDSSNQWLELINVNRNLLYIENLRNGEGWREIYNEYFTKSKTVDRFLLSNITDARRILIAKEINFPEGNLTPEVANRLIGRLIFIRYLIDRNVVFNDQNILIGSTKKERQEALNQILLNHKQTYDFFEYISNKFGGDLFPLEFENQGLPFFEKDYVKQENLNILYHLLTSSKMFMGDKVKGYSVQPSMFNVYDFEIIPVELISNIYESFLGNTAFSNGKMITELSKQKEVKAYYTPPFLVDYVLSQTIQPFLKKQQNSNCKVLDPSCGSGIFLVESLRRIIDKEIVVNSKENKYKKTISNEKLWRLLEDNIYGIDIDKNAIEITIFSLYITLLDYKTHPKEIENFEFRPLKDKNLFGGQKADFFNESNAFNTLFKKQVKLDFIVGNPPWGIVKTSRYVDYITERNRKELSRNLKEEISLSIGNKEISQAFIVRVSDLIQKEHKTKICFIVTGKNLYNSDESAIKWRKYFLSKFNVHQCFDLFGVNNKVAGGKQIFDNANQPPAILLYSLKDNSIANNKIKHIVARANKYYYYFKTIVIEKNDVKLIDQNLFIKDDKLWKIMLYGNILDYLFIKKLKDNDLTISKIISKFNLTIKGGFKSKDSGIPVNKRKSTKEYWKYDYIEVEKSKDLRQFQVISNKTFKQKLDELYLKGDIQKDLKVPQITEISAFKGKKLLIKKGLDKYLNHRAVSAFYDGDCIFSSTIASIVPVDGEMSNEVENLLLCMSAIFNSKLFTYFLLMTSSSFGADRNRVNFIEFLEMPFKEDIELSLLTRELHDLKKDDFFNENREKIYSIENQIEYKIYELFNINSIEKELINYALNISIPVMKRADRLNSNHLSIFEKITEKNLESIGKYCQTFINHFSSRFNKTNKCFIVDVYINKNFIAVNFVVSEEVRKDIIKYFFNSSLEDSINKIGGLGMHKVSTCLFAQQDIRGFNRSSFYVIKPNILKNWHRAIAHLDLSEFIEAIAKSEIKKTN</sequence>
<evidence type="ECO:0000256" key="2">
    <source>
        <dbReference type="ARBA" id="ARBA00022603"/>
    </source>
</evidence>
<keyword evidence="3" id="KW-0808">Transferase</keyword>
<reference evidence="7 8" key="1">
    <citation type="submission" date="2015-10" db="EMBL/GenBank/DDBJ databases">
        <authorList>
            <person name="Gilbert D.G."/>
        </authorList>
    </citation>
    <scope>NUCLEOTIDE SEQUENCE [LARGE SCALE GENOMIC DNA]</scope>
    <source>
        <strain evidence="8">HZ-22</strain>
    </source>
</reference>